<protein>
    <submittedName>
        <fullName evidence="2">Cholesterol dehydrogenase</fullName>
    </submittedName>
</protein>
<dbReference type="Gene3D" id="3.40.50.720">
    <property type="entry name" value="NAD(P)-binding Rossmann-like Domain"/>
    <property type="match status" value="1"/>
</dbReference>
<name>A0A1P8WFP5_9PLAN</name>
<dbReference type="EMBL" id="CP017641">
    <property type="protein sequence ID" value="APZ92863.1"/>
    <property type="molecule type" value="Genomic_DNA"/>
</dbReference>
<dbReference type="InterPro" id="IPR036291">
    <property type="entry name" value="NAD(P)-bd_dom_sf"/>
</dbReference>
<evidence type="ECO:0000313" key="3">
    <source>
        <dbReference type="Proteomes" id="UP000187735"/>
    </source>
</evidence>
<dbReference type="STRING" id="1891926.Fuma_02475"/>
<dbReference type="PANTHER" id="PTHR43245">
    <property type="entry name" value="BIFUNCTIONAL POLYMYXIN RESISTANCE PROTEIN ARNA"/>
    <property type="match status" value="1"/>
</dbReference>
<dbReference type="InterPro" id="IPR050177">
    <property type="entry name" value="Lipid_A_modif_metabolic_enz"/>
</dbReference>
<sequence length="295" mass="32377">MRWPWGTGYIGTPLVKRLLQSDAIDEVNCLIRTTADSDRFPSRSLLRYSVGDITQPAAYAGELKQCDTLIHMAAATGKVSKAEHWRVNCEGTKNLVDASVAAGIRHFIFISSIAAGYPDNKYYHYAQAKSAAEQYVLNSPLQATVVRPTIVTGHDAPVTQGLRKLRMGRLLLLFGTGEVCVQPVSVSDLVEVLHEVTLQQPTRQIIEVGGKDVLTLRRFIECISSPDSKPLIPIPIPLRPARFLLAMMEPAISRWLPLTAGQLALFRNNSTAATSDVGSTHEFMSLEELVAQCHG</sequence>
<dbReference type="RefSeq" id="WP_077024424.1">
    <property type="nucleotide sequence ID" value="NZ_CP017641.1"/>
</dbReference>
<gene>
    <name evidence="2" type="ORF">Fuma_02475</name>
</gene>
<dbReference type="AlphaFoldDB" id="A0A1P8WFP5"/>
<dbReference type="SUPFAM" id="SSF51735">
    <property type="entry name" value="NAD(P)-binding Rossmann-fold domains"/>
    <property type="match status" value="1"/>
</dbReference>
<evidence type="ECO:0000313" key="2">
    <source>
        <dbReference type="EMBL" id="APZ92863.1"/>
    </source>
</evidence>
<keyword evidence="3" id="KW-1185">Reference proteome</keyword>
<dbReference type="OrthoDB" id="367683at2"/>
<dbReference type="KEGG" id="fmr:Fuma_02475"/>
<feature type="domain" description="NAD(P)-binding" evidence="1">
    <location>
        <begin position="6"/>
        <end position="155"/>
    </location>
</feature>
<evidence type="ECO:0000259" key="1">
    <source>
        <dbReference type="Pfam" id="PF13460"/>
    </source>
</evidence>
<dbReference type="InterPro" id="IPR016040">
    <property type="entry name" value="NAD(P)-bd_dom"/>
</dbReference>
<organism evidence="2 3">
    <name type="scientific">Fuerstiella marisgermanici</name>
    <dbReference type="NCBI Taxonomy" id="1891926"/>
    <lineage>
        <taxon>Bacteria</taxon>
        <taxon>Pseudomonadati</taxon>
        <taxon>Planctomycetota</taxon>
        <taxon>Planctomycetia</taxon>
        <taxon>Planctomycetales</taxon>
        <taxon>Planctomycetaceae</taxon>
        <taxon>Fuerstiella</taxon>
    </lineage>
</organism>
<accession>A0A1P8WFP5</accession>
<reference evidence="2 3" key="1">
    <citation type="journal article" date="2016" name="Front. Microbiol.">
        <title>Fuerstia marisgermanicae gen. nov., sp. nov., an Unusual Member of the Phylum Planctomycetes from the German Wadden Sea.</title>
        <authorList>
            <person name="Kohn T."/>
            <person name="Heuer A."/>
            <person name="Jogler M."/>
            <person name="Vollmers J."/>
            <person name="Boedeker C."/>
            <person name="Bunk B."/>
            <person name="Rast P."/>
            <person name="Borchert D."/>
            <person name="Glockner I."/>
            <person name="Freese H.M."/>
            <person name="Klenk H.P."/>
            <person name="Overmann J."/>
            <person name="Kaster A.K."/>
            <person name="Rohde M."/>
            <person name="Wiegand S."/>
            <person name="Jogler C."/>
        </authorList>
    </citation>
    <scope>NUCLEOTIDE SEQUENCE [LARGE SCALE GENOMIC DNA]</scope>
    <source>
        <strain evidence="2 3">NH11</strain>
    </source>
</reference>
<dbReference type="Proteomes" id="UP000187735">
    <property type="component" value="Chromosome"/>
</dbReference>
<proteinExistence type="predicted"/>
<dbReference type="Pfam" id="PF13460">
    <property type="entry name" value="NAD_binding_10"/>
    <property type="match status" value="1"/>
</dbReference>